<evidence type="ECO:0000313" key="3">
    <source>
        <dbReference type="EMBL" id="GBR15618.1"/>
    </source>
</evidence>
<dbReference type="InterPro" id="IPR037026">
    <property type="entry name" value="Vgr_OB-fold_dom_sf"/>
</dbReference>
<evidence type="ECO:0000259" key="2">
    <source>
        <dbReference type="Pfam" id="PF04717"/>
    </source>
</evidence>
<feature type="domain" description="Gp5/Type VI secretion system Vgr protein OB-fold" evidence="2">
    <location>
        <begin position="23"/>
        <end position="88"/>
    </location>
</feature>
<reference evidence="3" key="1">
    <citation type="submission" date="2013-04" db="EMBL/GenBank/DDBJ databases">
        <title>The genome sequencing project of 58 acetic acid bacteria.</title>
        <authorList>
            <person name="Okamoto-Kainuma A."/>
            <person name="Ishikawa M."/>
            <person name="Umino S."/>
            <person name="Koizumi Y."/>
            <person name="Shiwa Y."/>
            <person name="Yoshikawa H."/>
            <person name="Matsutani M."/>
            <person name="Matsushita K."/>
        </authorList>
    </citation>
    <scope>NUCLEOTIDE SEQUENCE</scope>
    <source>
        <strain evidence="3">NRIC 0228</strain>
    </source>
</reference>
<evidence type="ECO:0000313" key="4">
    <source>
        <dbReference type="Proteomes" id="UP001061070"/>
    </source>
</evidence>
<dbReference type="EMBL" id="BAQW01000013">
    <property type="protein sequence ID" value="GBR15618.1"/>
    <property type="molecule type" value="Genomic_DNA"/>
</dbReference>
<dbReference type="Proteomes" id="UP001061070">
    <property type="component" value="Unassembled WGS sequence"/>
</dbReference>
<protein>
    <submittedName>
        <fullName evidence="3">Phage-related baseplate assembly protein</fullName>
    </submittedName>
</protein>
<comment type="caution">
    <text evidence="3">The sequence shown here is derived from an EMBL/GenBank/DDBJ whole genome shotgun (WGS) entry which is preliminary data.</text>
</comment>
<gene>
    <name evidence="3" type="ORF">AA0228_2561</name>
</gene>
<keyword evidence="4" id="KW-1185">Reference proteome</keyword>
<feature type="region of interest" description="Disordered" evidence="1">
    <location>
        <begin position="196"/>
        <end position="223"/>
    </location>
</feature>
<organism evidence="3 4">
    <name type="scientific">Gluconobacter frateurii NRIC 0228</name>
    <dbReference type="NCBI Taxonomy" id="1307946"/>
    <lineage>
        <taxon>Bacteria</taxon>
        <taxon>Pseudomonadati</taxon>
        <taxon>Pseudomonadota</taxon>
        <taxon>Alphaproteobacteria</taxon>
        <taxon>Acetobacterales</taxon>
        <taxon>Acetobacteraceae</taxon>
        <taxon>Gluconobacter</taxon>
    </lineage>
</organism>
<dbReference type="Gene3D" id="2.40.50.230">
    <property type="entry name" value="Gp5 N-terminal domain"/>
    <property type="match status" value="1"/>
</dbReference>
<proteinExistence type="predicted"/>
<dbReference type="InterPro" id="IPR006531">
    <property type="entry name" value="Gp5/Vgr_OB"/>
</dbReference>
<name>A0ABQ0QEE4_9PROT</name>
<evidence type="ECO:0000256" key="1">
    <source>
        <dbReference type="SAM" id="MobiDB-lite"/>
    </source>
</evidence>
<sequence>MTALNEARREAEAAVARVGKPCHGIVTAVDPVNHAVKVLVQPDNTESGWLPVSTIAAGSIRICRVPDVNEHVTLLAMEGDAEHLAVVAAQFDAVVMPPVSPATGKPAQPGELLIRTGCGQPPALGIQTDGAADSQASWWHITKDAIYSGVGETAETVTADGLTWKAGDCTASLTSSGFAVTGGNITTDKTVTGDADVKTGEHSLNGHVHTNGNDGGNTGGPVG</sequence>
<dbReference type="RefSeq" id="WP_244902287.1">
    <property type="nucleotide sequence ID" value="NZ_BAQW01000013.1"/>
</dbReference>
<dbReference type="Pfam" id="PF04717">
    <property type="entry name" value="Phage_base_V"/>
    <property type="match status" value="1"/>
</dbReference>
<feature type="compositionally biased region" description="Gly residues" evidence="1">
    <location>
        <begin position="213"/>
        <end position="223"/>
    </location>
</feature>
<accession>A0ABQ0QEE4</accession>